<reference evidence="4" key="1">
    <citation type="journal article" date="2019" name="Int. J. Syst. Evol. Microbiol.">
        <title>The Global Catalogue of Microorganisms (GCM) 10K type strain sequencing project: providing services to taxonomists for standard genome sequencing and annotation.</title>
        <authorList>
            <consortium name="The Broad Institute Genomics Platform"/>
            <consortium name="The Broad Institute Genome Sequencing Center for Infectious Disease"/>
            <person name="Wu L."/>
            <person name="Ma J."/>
        </authorList>
    </citation>
    <scope>NUCLEOTIDE SEQUENCE [LARGE SCALE GENOMIC DNA]</scope>
    <source>
        <strain evidence="4">ZS-22-S1</strain>
    </source>
</reference>
<name>A0ABV9RYR0_9PSEU</name>
<dbReference type="PANTHER" id="PTHR14859:SF15">
    <property type="entry name" value="ENDONUCLEASE_EXONUCLEASE_PHOSPHATASE DOMAIN-CONTAINING PROTEIN"/>
    <property type="match status" value="1"/>
</dbReference>
<dbReference type="GO" id="GO:0004519">
    <property type="term" value="F:endonuclease activity"/>
    <property type="evidence" value="ECO:0007669"/>
    <property type="project" value="UniProtKB-KW"/>
</dbReference>
<accession>A0ABV9RYR0</accession>
<dbReference type="PANTHER" id="PTHR14859">
    <property type="entry name" value="CALCOFLUOR WHITE HYPERSENSITIVE PROTEIN PRECURSOR"/>
    <property type="match status" value="1"/>
</dbReference>
<keyword evidence="1" id="KW-0732">Signal</keyword>
<keyword evidence="4" id="KW-1185">Reference proteome</keyword>
<dbReference type="Gene3D" id="3.60.10.10">
    <property type="entry name" value="Endonuclease/exonuclease/phosphatase"/>
    <property type="match status" value="1"/>
</dbReference>
<dbReference type="InterPro" id="IPR005135">
    <property type="entry name" value="Endo/exonuclease/phosphatase"/>
</dbReference>
<dbReference type="EMBL" id="JBHSIS010000002">
    <property type="protein sequence ID" value="MFC4852361.1"/>
    <property type="molecule type" value="Genomic_DNA"/>
</dbReference>
<dbReference type="Proteomes" id="UP001595859">
    <property type="component" value="Unassembled WGS sequence"/>
</dbReference>
<keyword evidence="3" id="KW-0378">Hydrolase</keyword>
<dbReference type="RefSeq" id="WP_378054003.1">
    <property type="nucleotide sequence ID" value="NZ_JBHSIS010000002.1"/>
</dbReference>
<evidence type="ECO:0000313" key="4">
    <source>
        <dbReference type="Proteomes" id="UP001595859"/>
    </source>
</evidence>
<feature type="signal peptide" evidence="1">
    <location>
        <begin position="1"/>
        <end position="21"/>
    </location>
</feature>
<dbReference type="SUPFAM" id="SSF56219">
    <property type="entry name" value="DNase I-like"/>
    <property type="match status" value="1"/>
</dbReference>
<keyword evidence="3" id="KW-0540">Nuclease</keyword>
<dbReference type="InterPro" id="IPR036691">
    <property type="entry name" value="Endo/exonu/phosph_ase_sf"/>
</dbReference>
<evidence type="ECO:0000259" key="2">
    <source>
        <dbReference type="Pfam" id="PF03372"/>
    </source>
</evidence>
<evidence type="ECO:0000256" key="1">
    <source>
        <dbReference type="SAM" id="SignalP"/>
    </source>
</evidence>
<organism evidence="3 4">
    <name type="scientific">Actinophytocola glycyrrhizae</name>
    <dbReference type="NCBI Taxonomy" id="2044873"/>
    <lineage>
        <taxon>Bacteria</taxon>
        <taxon>Bacillati</taxon>
        <taxon>Actinomycetota</taxon>
        <taxon>Actinomycetes</taxon>
        <taxon>Pseudonocardiales</taxon>
        <taxon>Pseudonocardiaceae</taxon>
    </lineage>
</organism>
<protein>
    <submittedName>
        <fullName evidence="3">Endonuclease/exonuclease/phosphatase family protein</fullName>
    </submittedName>
</protein>
<evidence type="ECO:0000313" key="3">
    <source>
        <dbReference type="EMBL" id="MFC4852361.1"/>
    </source>
</evidence>
<feature type="domain" description="Endonuclease/exonuclease/phosphatase" evidence="2">
    <location>
        <begin position="33"/>
        <end position="251"/>
    </location>
</feature>
<dbReference type="Pfam" id="PF03372">
    <property type="entry name" value="Exo_endo_phos"/>
    <property type="match status" value="1"/>
</dbReference>
<keyword evidence="3" id="KW-0255">Endonuclease</keyword>
<feature type="chain" id="PRO_5047185667" evidence="1">
    <location>
        <begin position="22"/>
        <end position="264"/>
    </location>
</feature>
<gene>
    <name evidence="3" type="ORF">ACFPCV_02515</name>
</gene>
<dbReference type="InterPro" id="IPR051916">
    <property type="entry name" value="GPI-anchor_lipid_remodeler"/>
</dbReference>
<comment type="caution">
    <text evidence="3">The sequence shown here is derived from an EMBL/GenBank/DDBJ whole genome shotgun (WGS) entry which is preliminary data.</text>
</comment>
<sequence length="264" mass="28598">MRRLLLLIVLAMAALATPATATPATPARTLSVLSFNIHHGAGEDGVFDLDRVADEIRRTHADVIGMQEVDRHYGERSDWADQPAELAQRLGMHVVFGANLDLEPPSAGQPRRQYGTAILSRHPILEWHNTLLPKGKPAEERRGLLTAVVNVRGVQVRVMNTHLQHDSAASRLLQSAVVADAVVASKEPVVLTGDLNAVPAAPEITTLTAHLRDGGNAYTYPADVPTARIDYVLTNGLPLFSKVLPTAASDHRPVLTALMVRRAR</sequence>
<proteinExistence type="predicted"/>